<dbReference type="Proteomes" id="UP000198870">
    <property type="component" value="Unassembled WGS sequence"/>
</dbReference>
<name>A0A1G5G1A4_9BACT</name>
<dbReference type="AlphaFoldDB" id="A0A1G5G1A4"/>
<reference evidence="3 4" key="1">
    <citation type="submission" date="2016-10" db="EMBL/GenBank/DDBJ databases">
        <authorList>
            <person name="de Groot N.N."/>
        </authorList>
    </citation>
    <scope>NUCLEOTIDE SEQUENCE [LARGE SCALE GENOMIC DNA]</scope>
    <source>
        <strain evidence="3 4">AA1</strain>
    </source>
</reference>
<organism evidence="3 4">
    <name type="scientific">Desulfoluna spongiiphila</name>
    <dbReference type="NCBI Taxonomy" id="419481"/>
    <lineage>
        <taxon>Bacteria</taxon>
        <taxon>Pseudomonadati</taxon>
        <taxon>Thermodesulfobacteriota</taxon>
        <taxon>Desulfobacteria</taxon>
        <taxon>Desulfobacterales</taxon>
        <taxon>Desulfolunaceae</taxon>
        <taxon>Desulfoluna</taxon>
    </lineage>
</organism>
<sequence length="110" mass="12606">MTQPETQQKQSIKFFVAIFTAIITALFISILGYNSWLTQRSLSTTVSQPIEHLTSQIQTLTTSVQNLNDKLTRLELRTTTRLIAVEKDVADTREDMTELKGRVMRLEETM</sequence>
<keyword evidence="4" id="KW-1185">Reference proteome</keyword>
<gene>
    <name evidence="3" type="ORF">SAMN05216233_109122</name>
</gene>
<keyword evidence="1" id="KW-0175">Coiled coil</keyword>
<dbReference type="RefSeq" id="WP_092211190.1">
    <property type="nucleotide sequence ID" value="NZ_FMUX01000009.1"/>
</dbReference>
<keyword evidence="2" id="KW-0472">Membrane</keyword>
<dbReference type="EMBL" id="FMUX01000009">
    <property type="protein sequence ID" value="SCY44960.1"/>
    <property type="molecule type" value="Genomic_DNA"/>
</dbReference>
<feature type="coiled-coil region" evidence="1">
    <location>
        <begin position="50"/>
        <end position="109"/>
    </location>
</feature>
<keyword evidence="2" id="KW-0812">Transmembrane</keyword>
<accession>A0A1G5G1A4</accession>
<evidence type="ECO:0000256" key="1">
    <source>
        <dbReference type="SAM" id="Coils"/>
    </source>
</evidence>
<feature type="transmembrane region" description="Helical" evidence="2">
    <location>
        <begin position="12"/>
        <end position="33"/>
    </location>
</feature>
<dbReference type="Gene3D" id="1.20.5.340">
    <property type="match status" value="1"/>
</dbReference>
<keyword evidence="2" id="KW-1133">Transmembrane helix</keyword>
<evidence type="ECO:0000313" key="4">
    <source>
        <dbReference type="Proteomes" id="UP000198870"/>
    </source>
</evidence>
<proteinExistence type="predicted"/>
<evidence type="ECO:0000256" key="2">
    <source>
        <dbReference type="SAM" id="Phobius"/>
    </source>
</evidence>
<evidence type="ECO:0000313" key="3">
    <source>
        <dbReference type="EMBL" id="SCY44960.1"/>
    </source>
</evidence>
<protein>
    <submittedName>
        <fullName evidence="3">Uncharacterized protein</fullName>
    </submittedName>
</protein>